<gene>
    <name evidence="1" type="ORF">Selli1_02400</name>
    <name evidence="2" type="ORF">Selli2_17790</name>
</gene>
<dbReference type="EMBL" id="BSBO01000001">
    <property type="protein sequence ID" value="GLG03066.1"/>
    <property type="molecule type" value="Genomic_DNA"/>
</dbReference>
<reference evidence="2 4" key="5">
    <citation type="journal article" date="2023" name="Int. J. Syst. Evol. Microbiol.">
        <title>Sellimonas catena sp. nov., isolated from human faeces.</title>
        <authorList>
            <person name="Hisatomi A."/>
            <person name="Ohkuma M."/>
            <person name="Sakamoto M."/>
        </authorList>
    </citation>
    <scope>NUCLEOTIDE SEQUENCE</scope>
    <source>
        <strain evidence="1 4">12EGH17</strain>
        <strain evidence="2">18CBH55</strain>
    </source>
</reference>
<reference evidence="1" key="1">
    <citation type="submission" date="2022-11" db="EMBL/GenBank/DDBJ databases">
        <title>Draft genome sequence of Sellimonas catena strain 12EGH17.</title>
        <authorList>
            <person name="Hisatomi A."/>
            <person name="Ohkuma M."/>
            <person name="Sakamoto M."/>
        </authorList>
    </citation>
    <scope>NUCLEOTIDE SEQUENCE</scope>
    <source>
        <strain evidence="1">12EGH17</strain>
    </source>
</reference>
<keyword evidence="4" id="KW-1185">Reference proteome</keyword>
<comment type="caution">
    <text evidence="2">The sequence shown here is derived from an EMBL/GenBank/DDBJ whole genome shotgun (WGS) entry which is preliminary data.</text>
</comment>
<evidence type="ECO:0000313" key="2">
    <source>
        <dbReference type="EMBL" id="GLG90352.1"/>
    </source>
</evidence>
<dbReference type="AlphaFoldDB" id="A0A9W6FHR5"/>
<reference evidence="1" key="2">
    <citation type="submission" date="2022-11" db="EMBL/GenBank/DDBJ databases">
        <title>Draft genome sequence of Sellimonas catena strain 12EGH17.</title>
        <authorList>
            <person name="Atsushi H."/>
            <person name="Moriya O."/>
            <person name="Mitsuo S."/>
        </authorList>
    </citation>
    <scope>NUCLEOTIDE SEQUENCE</scope>
    <source>
        <strain evidence="1">12EGH17</strain>
    </source>
</reference>
<dbReference type="EMBL" id="BSCH01000010">
    <property type="protein sequence ID" value="GLG90352.1"/>
    <property type="molecule type" value="Genomic_DNA"/>
</dbReference>
<dbReference type="InterPro" id="IPR043743">
    <property type="entry name" value="DUF5688"/>
</dbReference>
<sequence>MEYQLFLSNVKERLIEELPADVHVEDYRTTKNNGEVRQGFLFRKCEEGISPIVYMEDYYERYLRGMEMKGVTEGLLEWYSQSQKVPEPLMEAEYLDNYERMKDKIVYRLINGERNRQLLKEVPHLSYLDLDIVFCVLFSVEKYSAISMMITNEHLKMWGITREEIRQAAGQNTPRLLPAELQDIQNVVMELIPDCRGESCFAGYMYVLTNMQRSHGAAAILYPGLLEMIGEEWKENFYILPSSIHEVLLVPESKSPGICELKDAVYSINRSEVSGEEYLSDTVYYYNYRKKRLCM</sequence>
<reference evidence="2" key="3">
    <citation type="submission" date="2022-11" db="EMBL/GenBank/DDBJ databases">
        <title>Draft genome sequence of Sellimonas catena strain 18CBH55.</title>
        <authorList>
            <person name="Hisatomi A."/>
            <person name="Ohkuma M."/>
            <person name="Sakamoto M."/>
        </authorList>
    </citation>
    <scope>NUCLEOTIDE SEQUENCE</scope>
    <source>
        <strain evidence="2">18CBH55</strain>
    </source>
</reference>
<evidence type="ECO:0000313" key="3">
    <source>
        <dbReference type="Proteomes" id="UP001145094"/>
    </source>
</evidence>
<evidence type="ECO:0000313" key="4">
    <source>
        <dbReference type="Proteomes" id="UP001145145"/>
    </source>
</evidence>
<dbReference type="Pfam" id="PF18941">
    <property type="entry name" value="DUF5688"/>
    <property type="match status" value="1"/>
</dbReference>
<dbReference type="Proteomes" id="UP001145145">
    <property type="component" value="Unassembled WGS sequence"/>
</dbReference>
<organism evidence="2 3">
    <name type="scientific">Sellimonas catena</name>
    <dbReference type="NCBI Taxonomy" id="2994035"/>
    <lineage>
        <taxon>Bacteria</taxon>
        <taxon>Bacillati</taxon>
        <taxon>Bacillota</taxon>
        <taxon>Clostridia</taxon>
        <taxon>Lachnospirales</taxon>
        <taxon>Lachnospiraceae</taxon>
        <taxon>Sellimonas</taxon>
    </lineage>
</organism>
<name>A0A9W6FHR5_9FIRM</name>
<dbReference type="Proteomes" id="UP001145094">
    <property type="component" value="Unassembled WGS sequence"/>
</dbReference>
<reference evidence="2" key="4">
    <citation type="submission" date="2022-11" db="EMBL/GenBank/DDBJ databases">
        <title>Draft genome sequence of Sellimonas catena strain 18CBH55.</title>
        <authorList>
            <person name="Atsushi H."/>
            <person name="Moriya O."/>
            <person name="Mitsuo S."/>
        </authorList>
    </citation>
    <scope>NUCLEOTIDE SEQUENCE</scope>
    <source>
        <strain evidence="2">18CBH55</strain>
    </source>
</reference>
<proteinExistence type="predicted"/>
<evidence type="ECO:0000313" key="1">
    <source>
        <dbReference type="EMBL" id="GLG03066.1"/>
    </source>
</evidence>
<dbReference type="RefSeq" id="WP_087168189.1">
    <property type="nucleotide sequence ID" value="NZ_BSBO01000001.1"/>
</dbReference>
<protein>
    <submittedName>
        <fullName evidence="2">Uncharacterized protein</fullName>
    </submittedName>
</protein>
<accession>A0A9W6FHR5</accession>